<name>A0A9W7AP12_9STRA</name>
<sequence length="256" mass="28365">MFDQNKSCDLLLHMNLEHQGDDEIIIKVSSASIDGEDASLPNLHPTAAKNFRLLLSSGTITLQRLPYGQTSFTFSTQLTLGEVKKKGISSSSSIRATVLGRISSKTLVESITSRAKRVAGTANESVEKYFHKPERGGAAVGMTVAKMDLSAIRLVAELWLLDTYAEKIDLSDRAIMEVWHNLDGTRGQQYATSIGLPGGFQDRLFKTWFTWEKTIDGGSRRTFIIALAPLKTRGHSRSISIFLCLQTCWTSLPNRR</sequence>
<dbReference type="Proteomes" id="UP001165122">
    <property type="component" value="Unassembled WGS sequence"/>
</dbReference>
<organism evidence="1 2">
    <name type="scientific">Triparma laevis f. longispina</name>
    <dbReference type="NCBI Taxonomy" id="1714387"/>
    <lineage>
        <taxon>Eukaryota</taxon>
        <taxon>Sar</taxon>
        <taxon>Stramenopiles</taxon>
        <taxon>Ochrophyta</taxon>
        <taxon>Bolidophyceae</taxon>
        <taxon>Parmales</taxon>
        <taxon>Triparmaceae</taxon>
        <taxon>Triparma</taxon>
    </lineage>
</organism>
<proteinExistence type="predicted"/>
<gene>
    <name evidence="1" type="ORF">TrLO_g3365</name>
</gene>
<evidence type="ECO:0000313" key="2">
    <source>
        <dbReference type="Proteomes" id="UP001165122"/>
    </source>
</evidence>
<evidence type="ECO:0000313" key="1">
    <source>
        <dbReference type="EMBL" id="GMH74726.1"/>
    </source>
</evidence>
<protein>
    <submittedName>
        <fullName evidence="1">Uncharacterized protein</fullName>
    </submittedName>
</protein>
<dbReference type="EMBL" id="BRXW01000701">
    <property type="protein sequence ID" value="GMH74726.1"/>
    <property type="molecule type" value="Genomic_DNA"/>
</dbReference>
<dbReference type="AlphaFoldDB" id="A0A9W7AP12"/>
<comment type="caution">
    <text evidence="1">The sequence shown here is derived from an EMBL/GenBank/DDBJ whole genome shotgun (WGS) entry which is preliminary data.</text>
</comment>
<reference evidence="2" key="1">
    <citation type="journal article" date="2023" name="Commun. Biol.">
        <title>Genome analysis of Parmales, the sister group of diatoms, reveals the evolutionary specialization of diatoms from phago-mixotrophs to photoautotrophs.</title>
        <authorList>
            <person name="Ban H."/>
            <person name="Sato S."/>
            <person name="Yoshikawa S."/>
            <person name="Yamada K."/>
            <person name="Nakamura Y."/>
            <person name="Ichinomiya M."/>
            <person name="Sato N."/>
            <person name="Blanc-Mathieu R."/>
            <person name="Endo H."/>
            <person name="Kuwata A."/>
            <person name="Ogata H."/>
        </authorList>
    </citation>
    <scope>NUCLEOTIDE SEQUENCE [LARGE SCALE GENOMIC DNA]</scope>
    <source>
        <strain evidence="2">NIES 3700</strain>
    </source>
</reference>
<accession>A0A9W7AP12</accession>
<keyword evidence="2" id="KW-1185">Reference proteome</keyword>